<accession>A0A7T5BG08</accession>
<feature type="transmembrane region" description="Helical" evidence="1">
    <location>
        <begin position="115"/>
        <end position="133"/>
    </location>
</feature>
<keyword evidence="1" id="KW-0472">Membrane</keyword>
<name>A0A7T5BG08_9PROT</name>
<feature type="transmembrane region" description="Helical" evidence="1">
    <location>
        <begin position="422"/>
        <end position="442"/>
    </location>
</feature>
<evidence type="ECO:0008006" key="4">
    <source>
        <dbReference type="Google" id="ProtNLM"/>
    </source>
</evidence>
<organism evidence="2 3">
    <name type="scientific">Acidithiobacillus ferrivorans</name>
    <dbReference type="NCBI Taxonomy" id="160808"/>
    <lineage>
        <taxon>Bacteria</taxon>
        <taxon>Pseudomonadati</taxon>
        <taxon>Pseudomonadota</taxon>
        <taxon>Acidithiobacillia</taxon>
        <taxon>Acidithiobacillales</taxon>
        <taxon>Acidithiobacillaceae</taxon>
        <taxon>Acidithiobacillus</taxon>
    </lineage>
</organism>
<feature type="transmembrane region" description="Helical" evidence="1">
    <location>
        <begin position="448"/>
        <end position="465"/>
    </location>
</feature>
<sequence length="479" mass="53134">MAVLSQQMIREADASRAAYRREAARVWMVRTIFVLYWLLIFTGALRKWGLPQLQKPLFFISVPFTLWLYGISLMKNMWPRGVALLNFAYLLAGAAVLLIPVQMIIGHYALRYGIIAGYGWLNYFFYIPLTFIIAKEFNQDDVLRLLRHTLWIGIVSAPVVALQFMSPPNSHINAGDAAGAANQFNQLSSALGHIRPAGFFSSSMGLGLLISTLTIAVLYGWITSAQNMVARRWVLVLATMALLSMLAFSGNRGAFAQSGIVLVATAIAGIISNRRQLAIRAGFFPLLAIGFLVVLWPIILPNSYEAFITRWDQAAEASAFALGPFGRALYGLYGWIYYLNTPVTGYLLGIATNAAARLSWVQMPTAFYTWTGYGIWGRESNWAAHLVDLGLVLGLGYTLFRIWFTLWLLVKVWKSTKKNHDPLALMLFSFAGEVIFMGSITIQGTVNGYAWIFLGVTLAAAKFVSTKNDHAGGPARLER</sequence>
<feature type="transmembrane region" description="Helical" evidence="1">
    <location>
        <begin position="390"/>
        <end position="410"/>
    </location>
</feature>
<protein>
    <recommendedName>
        <fullName evidence="4">O-antigen polymerase</fullName>
    </recommendedName>
</protein>
<dbReference type="AlphaFoldDB" id="A0A7T5BG08"/>
<feature type="transmembrane region" description="Helical" evidence="1">
    <location>
        <begin position="199"/>
        <end position="222"/>
    </location>
</feature>
<evidence type="ECO:0000256" key="1">
    <source>
        <dbReference type="SAM" id="Phobius"/>
    </source>
</evidence>
<evidence type="ECO:0000313" key="3">
    <source>
        <dbReference type="Proteomes" id="UP000595420"/>
    </source>
</evidence>
<feature type="transmembrane region" description="Helical" evidence="1">
    <location>
        <begin position="278"/>
        <end position="299"/>
    </location>
</feature>
<keyword evidence="1" id="KW-1133">Transmembrane helix</keyword>
<feature type="transmembrane region" description="Helical" evidence="1">
    <location>
        <begin position="346"/>
        <end position="370"/>
    </location>
</feature>
<reference evidence="2 3" key="1">
    <citation type="submission" date="2020-07" db="EMBL/GenBank/DDBJ databases">
        <title>Complete genome sequence analysis of Acidithiobacillus ferrivorans XJFY6S-08 reveals extreme environmental adaptation to alpine acid mine drainage.</title>
        <authorList>
            <person name="Yan L."/>
            <person name="Ni Y."/>
        </authorList>
    </citation>
    <scope>NUCLEOTIDE SEQUENCE [LARGE SCALE GENOMIC DNA]</scope>
    <source>
        <strain evidence="2 3">XJFY6S-08</strain>
    </source>
</reference>
<feature type="transmembrane region" description="Helical" evidence="1">
    <location>
        <begin position="57"/>
        <end position="74"/>
    </location>
</feature>
<feature type="transmembrane region" description="Helical" evidence="1">
    <location>
        <begin position="26"/>
        <end position="45"/>
    </location>
</feature>
<feature type="transmembrane region" description="Helical" evidence="1">
    <location>
        <begin position="86"/>
        <end position="109"/>
    </location>
</feature>
<dbReference type="Proteomes" id="UP000595420">
    <property type="component" value="Chromosome"/>
</dbReference>
<dbReference type="RefSeq" id="WP_198660019.1">
    <property type="nucleotide sequence ID" value="NZ_CP059488.1"/>
</dbReference>
<gene>
    <name evidence="2" type="ORF">H2515_10135</name>
</gene>
<evidence type="ECO:0000313" key="2">
    <source>
        <dbReference type="EMBL" id="QQD71799.1"/>
    </source>
</evidence>
<feature type="transmembrane region" description="Helical" evidence="1">
    <location>
        <begin position="229"/>
        <end position="248"/>
    </location>
</feature>
<dbReference type="EMBL" id="CP059488">
    <property type="protein sequence ID" value="QQD71799.1"/>
    <property type="molecule type" value="Genomic_DNA"/>
</dbReference>
<feature type="transmembrane region" description="Helical" evidence="1">
    <location>
        <begin position="254"/>
        <end position="271"/>
    </location>
</feature>
<proteinExistence type="predicted"/>
<keyword evidence="1" id="KW-0812">Transmembrane</keyword>
<feature type="transmembrane region" description="Helical" evidence="1">
    <location>
        <begin position="145"/>
        <end position="165"/>
    </location>
</feature>